<dbReference type="Pfam" id="PF06892">
    <property type="entry name" value="Phage_CP76"/>
    <property type="match status" value="1"/>
</dbReference>
<dbReference type="GO" id="GO:0003677">
    <property type="term" value="F:DNA binding"/>
    <property type="evidence" value="ECO:0007669"/>
    <property type="project" value="InterPro"/>
</dbReference>
<protein>
    <submittedName>
        <fullName evidence="1">Uncharacterized protein</fullName>
    </submittedName>
</protein>
<proteinExistence type="predicted"/>
<accession>A0A6G1WQC2</accession>
<sequence length="83" mass="9021">MADIVGYRVTPIVECADLSVALAPPTHRDLVRLNSDLMDVVRAVGDALDDDHVDGREKKEITREIDEAIKALQALQQRIGGAA</sequence>
<evidence type="ECO:0000313" key="1">
    <source>
        <dbReference type="EMBL" id="MQW71896.1"/>
    </source>
</evidence>
<dbReference type="EMBL" id="WISB01000124">
    <property type="protein sequence ID" value="MQW71896.1"/>
    <property type="molecule type" value="Genomic_DNA"/>
</dbReference>
<organism evidence="1">
    <name type="scientific">Sinorhizobium medicae</name>
    <dbReference type="NCBI Taxonomy" id="110321"/>
    <lineage>
        <taxon>Bacteria</taxon>
        <taxon>Pseudomonadati</taxon>
        <taxon>Pseudomonadota</taxon>
        <taxon>Alphaproteobacteria</taxon>
        <taxon>Hyphomicrobiales</taxon>
        <taxon>Rhizobiaceae</taxon>
        <taxon>Sinorhizobium/Ensifer group</taxon>
        <taxon>Sinorhizobium</taxon>
    </lineage>
</organism>
<dbReference type="InterPro" id="IPR009679">
    <property type="entry name" value="Phage_186_CII-like"/>
</dbReference>
<reference evidence="1" key="1">
    <citation type="journal article" date="2013" name="Genome Biol.">
        <title>Comparative genomics of the core and accessory genomes of 48 Sinorhizobium strains comprising five genospecies.</title>
        <authorList>
            <person name="Sugawara M."/>
            <person name="Epstein B."/>
            <person name="Badgley B.D."/>
            <person name="Unno T."/>
            <person name="Xu L."/>
            <person name="Reese J."/>
            <person name="Gyaneshwar P."/>
            <person name="Denny R."/>
            <person name="Mudge J."/>
            <person name="Bharti A.K."/>
            <person name="Farmer A.D."/>
            <person name="May G.D."/>
            <person name="Woodward J.E."/>
            <person name="Medigue C."/>
            <person name="Vallenet D."/>
            <person name="Lajus A."/>
            <person name="Rouy Z."/>
            <person name="Martinez-Vaz B."/>
            <person name="Tiffin P."/>
            <person name="Young N.D."/>
            <person name="Sadowsky M.J."/>
        </authorList>
    </citation>
    <scope>NUCLEOTIDE SEQUENCE</scope>
    <source>
        <strain evidence="1">M1</strain>
    </source>
</reference>
<comment type="caution">
    <text evidence="1">The sequence shown here is derived from an EMBL/GenBank/DDBJ whole genome shotgun (WGS) entry which is preliminary data.</text>
</comment>
<gene>
    <name evidence="1" type="ORF">GHJ91_22770</name>
</gene>
<dbReference type="AlphaFoldDB" id="A0A6G1WQC2"/>
<name>A0A6G1WQC2_9HYPH</name>